<accession>A0A5C2SP41</accession>
<dbReference type="Proteomes" id="UP000313359">
    <property type="component" value="Unassembled WGS sequence"/>
</dbReference>
<dbReference type="GO" id="GO:0006511">
    <property type="term" value="P:ubiquitin-dependent protein catabolic process"/>
    <property type="evidence" value="ECO:0007669"/>
    <property type="project" value="TreeGrafter"/>
</dbReference>
<gene>
    <name evidence="1" type="ORF">L227DRAFT_573067</name>
</gene>
<dbReference type="GO" id="GO:0004842">
    <property type="term" value="F:ubiquitin-protein transferase activity"/>
    <property type="evidence" value="ECO:0007669"/>
    <property type="project" value="TreeGrafter"/>
</dbReference>
<dbReference type="AlphaFoldDB" id="A0A5C2SP41"/>
<reference evidence="1" key="1">
    <citation type="journal article" date="2018" name="Genome Biol. Evol.">
        <title>Genomics and development of Lentinus tigrinus, a white-rot wood-decaying mushroom with dimorphic fruiting bodies.</title>
        <authorList>
            <person name="Wu B."/>
            <person name="Xu Z."/>
            <person name="Knudson A."/>
            <person name="Carlson A."/>
            <person name="Chen N."/>
            <person name="Kovaka S."/>
            <person name="LaButti K."/>
            <person name="Lipzen A."/>
            <person name="Pennachio C."/>
            <person name="Riley R."/>
            <person name="Schakwitz W."/>
            <person name="Umezawa K."/>
            <person name="Ohm R.A."/>
            <person name="Grigoriev I.V."/>
            <person name="Nagy L.G."/>
            <person name="Gibbons J."/>
            <person name="Hibbett D."/>
        </authorList>
    </citation>
    <scope>NUCLEOTIDE SEQUENCE [LARGE SCALE GENOMIC DNA]</scope>
    <source>
        <strain evidence="1">ALCF2SS1-6</strain>
    </source>
</reference>
<dbReference type="EMBL" id="ML122257">
    <property type="protein sequence ID" value="RPD63236.1"/>
    <property type="molecule type" value="Genomic_DNA"/>
</dbReference>
<organism evidence="1 2">
    <name type="scientific">Lentinus tigrinus ALCF2SS1-6</name>
    <dbReference type="NCBI Taxonomy" id="1328759"/>
    <lineage>
        <taxon>Eukaryota</taxon>
        <taxon>Fungi</taxon>
        <taxon>Dikarya</taxon>
        <taxon>Basidiomycota</taxon>
        <taxon>Agaricomycotina</taxon>
        <taxon>Agaricomycetes</taxon>
        <taxon>Polyporales</taxon>
        <taxon>Polyporaceae</taxon>
        <taxon>Lentinus</taxon>
    </lineage>
</organism>
<protein>
    <recommendedName>
        <fullName evidence="3">F-box domain-containing protein</fullName>
    </recommendedName>
</protein>
<dbReference type="STRING" id="1328759.A0A5C2SP41"/>
<dbReference type="OrthoDB" id="2745518at2759"/>
<proteinExistence type="predicted"/>
<evidence type="ECO:0008006" key="3">
    <source>
        <dbReference type="Google" id="ProtNLM"/>
    </source>
</evidence>
<keyword evidence="2" id="KW-1185">Reference proteome</keyword>
<dbReference type="GO" id="GO:0016567">
    <property type="term" value="P:protein ubiquitination"/>
    <property type="evidence" value="ECO:0007669"/>
    <property type="project" value="TreeGrafter"/>
</dbReference>
<dbReference type="PANTHER" id="PTHR16079">
    <property type="entry name" value="UBIQUITIN LIGASE PROTEIN CHFR"/>
    <property type="match status" value="1"/>
</dbReference>
<evidence type="ECO:0000313" key="2">
    <source>
        <dbReference type="Proteomes" id="UP000313359"/>
    </source>
</evidence>
<dbReference type="InterPro" id="IPR052256">
    <property type="entry name" value="E3_ubiquitin-ligase_CHFR"/>
</dbReference>
<dbReference type="GO" id="GO:0005634">
    <property type="term" value="C:nucleus"/>
    <property type="evidence" value="ECO:0007669"/>
    <property type="project" value="TreeGrafter"/>
</dbReference>
<name>A0A5C2SP41_9APHY</name>
<dbReference type="PANTHER" id="PTHR16079:SF4">
    <property type="entry name" value="E3 UBIQUITIN-PROTEIN LIGASE CHFR"/>
    <property type="match status" value="1"/>
</dbReference>
<evidence type="ECO:0000313" key="1">
    <source>
        <dbReference type="EMBL" id="RPD63236.1"/>
    </source>
</evidence>
<sequence length="460" mass="52433">MSARDLPSDIVHEILVNIPNFTTLLATIQSSKLFNDVFNAHPKSIVHEVLSNVAGPAIPQAARCAQYKEQVRLSVLNVVPADDLPSEEHYGSLEWMPGNKVTKYLEENHKAVRILQDFYSQRYKDRTSPTSKLEPDESIRFQRAMYRYWLHLDMLHHGAFRHADSGSVTEDDDEDDDDVADRRERMAFKEMLNVLSTDELLEILSVGSFCEETRQWQNFAGYSYVGIDPGDLADNMQPGNDARSPWSIWLPVPEVIREILLSRKVKYDELDSKQPKAILQTINGADDTCGRCHAVGGPQLLGTSNISLLSGVLPIRHWQGQDRVSLLPGLLPGNVSECGKIVEYLLKGHDGGRVPEKELFHELIDTVPDADGDSDEEQHQWSKDEWYCLECVKDLFRQRFMVWWRQTKEKNGAPHQDDCWYGYNCRTMRHRPAHALKLNHLCTPTRGDGPKPPQQPNNPN</sequence>